<dbReference type="GO" id="GO:0005576">
    <property type="term" value="C:extracellular region"/>
    <property type="evidence" value="ECO:0007669"/>
    <property type="project" value="UniProtKB-SubCell"/>
</dbReference>
<proteinExistence type="inferred from homology"/>
<dbReference type="GO" id="GO:0004806">
    <property type="term" value="F:triacylglycerol lipase activity"/>
    <property type="evidence" value="ECO:0007669"/>
    <property type="project" value="UniProtKB-EC"/>
</dbReference>
<dbReference type="EnsemblMetazoa" id="ISCW001283-RA">
    <property type="protein sequence ID" value="ISCW001283-PA"/>
    <property type="gene ID" value="ISCW001283"/>
</dbReference>
<dbReference type="Proteomes" id="UP000001555">
    <property type="component" value="Unassembled WGS sequence"/>
</dbReference>
<dbReference type="Pfam" id="PF00151">
    <property type="entry name" value="Lipase"/>
    <property type="match status" value="1"/>
</dbReference>
<evidence type="ECO:0000313" key="6">
    <source>
        <dbReference type="EMBL" id="EEC00285.1"/>
    </source>
</evidence>
<feature type="domain" description="Lipase" evidence="5">
    <location>
        <begin position="5"/>
        <end position="109"/>
    </location>
</feature>
<evidence type="ECO:0000256" key="2">
    <source>
        <dbReference type="ARBA" id="ARBA00010701"/>
    </source>
</evidence>
<dbReference type="VEuPathDB" id="VectorBase:ISCI001283"/>
<reference evidence="6 8" key="1">
    <citation type="submission" date="2008-03" db="EMBL/GenBank/DDBJ databases">
        <title>Annotation of Ixodes scapularis.</title>
        <authorList>
            <consortium name="Ixodes scapularis Genome Project Consortium"/>
            <person name="Caler E."/>
            <person name="Hannick L.I."/>
            <person name="Bidwell S."/>
            <person name="Joardar V."/>
            <person name="Thiagarajan M."/>
            <person name="Amedeo P."/>
            <person name="Galinsky K.J."/>
            <person name="Schobel S."/>
            <person name="Inman J."/>
            <person name="Hostetler J."/>
            <person name="Miller J."/>
            <person name="Hammond M."/>
            <person name="Megy K."/>
            <person name="Lawson D."/>
            <person name="Kodira C."/>
            <person name="Sutton G."/>
            <person name="Meyer J."/>
            <person name="Hill C.A."/>
            <person name="Birren B."/>
            <person name="Nene V."/>
            <person name="Collins F."/>
            <person name="Alarcon-Chaidez F."/>
            <person name="Wikel S."/>
            <person name="Strausberg R."/>
        </authorList>
    </citation>
    <scope>NUCLEOTIDE SEQUENCE [LARGE SCALE GENOMIC DNA]</scope>
    <source>
        <strain evidence="8">Wikel</strain>
        <strain evidence="6">Wikel colony</strain>
    </source>
</reference>
<dbReference type="VEuPathDB" id="VectorBase:ISCW001283"/>
<accession>B7P113</accession>
<dbReference type="InterPro" id="IPR029058">
    <property type="entry name" value="AB_hydrolase_fold"/>
</dbReference>
<dbReference type="PANTHER" id="PTHR11610">
    <property type="entry name" value="LIPASE"/>
    <property type="match status" value="1"/>
</dbReference>
<evidence type="ECO:0000313" key="7">
    <source>
        <dbReference type="EnsemblMetazoa" id="ISCW001283-PA"/>
    </source>
</evidence>
<dbReference type="EC" id="3.1.1.3" evidence="6"/>
<keyword evidence="6" id="KW-0378">Hydrolase</keyword>
<keyword evidence="3" id="KW-0964">Secreted</keyword>
<comment type="subcellular location">
    <subcellularLocation>
        <location evidence="1">Secreted</location>
    </subcellularLocation>
</comment>
<dbReference type="Gene3D" id="3.40.50.1820">
    <property type="entry name" value="alpha/beta hydrolase"/>
    <property type="match status" value="1"/>
</dbReference>
<evidence type="ECO:0000259" key="5">
    <source>
        <dbReference type="Pfam" id="PF00151"/>
    </source>
</evidence>
<dbReference type="SUPFAM" id="SSF53474">
    <property type="entry name" value="alpha/beta-Hydrolases"/>
    <property type="match status" value="1"/>
</dbReference>
<gene>
    <name evidence="6" type="ORF">IscW_ISCW001283</name>
</gene>
<dbReference type="PaxDb" id="6945-B7P113"/>
<evidence type="ECO:0000256" key="3">
    <source>
        <dbReference type="ARBA" id="ARBA00022525"/>
    </source>
</evidence>
<reference evidence="7" key="2">
    <citation type="submission" date="2020-05" db="UniProtKB">
        <authorList>
            <consortium name="EnsemblMetazoa"/>
        </authorList>
    </citation>
    <scope>IDENTIFICATION</scope>
    <source>
        <strain evidence="7">wikel</strain>
    </source>
</reference>
<dbReference type="PANTHER" id="PTHR11610:SF173">
    <property type="entry name" value="LIPASE DOMAIN-CONTAINING PROTEIN-RELATED"/>
    <property type="match status" value="1"/>
</dbReference>
<dbReference type="EMBL" id="DS614008">
    <property type="protein sequence ID" value="EEC00285.1"/>
    <property type="molecule type" value="Genomic_DNA"/>
</dbReference>
<dbReference type="STRING" id="6945.B7P113"/>
<protein>
    <submittedName>
        <fullName evidence="6 7">Lipase, putative</fullName>
        <ecNumber evidence="6">3.1.1.3</ecNumber>
    </submittedName>
</protein>
<keyword evidence="8" id="KW-1185">Reference proteome</keyword>
<evidence type="ECO:0000256" key="1">
    <source>
        <dbReference type="ARBA" id="ARBA00004613"/>
    </source>
</evidence>
<dbReference type="HOGENOM" id="CLU_2148555_0_0_1"/>
<name>B7P113_IXOSC</name>
<organism>
    <name type="scientific">Ixodes scapularis</name>
    <name type="common">Black-legged tick</name>
    <name type="synonym">Deer tick</name>
    <dbReference type="NCBI Taxonomy" id="6945"/>
    <lineage>
        <taxon>Eukaryota</taxon>
        <taxon>Metazoa</taxon>
        <taxon>Ecdysozoa</taxon>
        <taxon>Arthropoda</taxon>
        <taxon>Chelicerata</taxon>
        <taxon>Arachnida</taxon>
        <taxon>Acari</taxon>
        <taxon>Parasitiformes</taxon>
        <taxon>Ixodida</taxon>
        <taxon>Ixodoidea</taxon>
        <taxon>Ixodidae</taxon>
        <taxon>Ixodinae</taxon>
        <taxon>Ixodes</taxon>
    </lineage>
</organism>
<dbReference type="InterPro" id="IPR013818">
    <property type="entry name" value="Lipase"/>
</dbReference>
<dbReference type="AlphaFoldDB" id="B7P113"/>
<dbReference type="InterPro" id="IPR000734">
    <property type="entry name" value="TAG_lipase"/>
</dbReference>
<evidence type="ECO:0000313" key="8">
    <source>
        <dbReference type="Proteomes" id="UP000001555"/>
    </source>
</evidence>
<evidence type="ECO:0000256" key="4">
    <source>
        <dbReference type="RuleBase" id="RU004262"/>
    </source>
</evidence>
<comment type="similarity">
    <text evidence="2 4">Belongs to the AB hydrolase superfamily. Lipase family.</text>
</comment>
<dbReference type="EMBL" id="ABJB010029517">
    <property type="status" value="NOT_ANNOTATED_CDS"/>
    <property type="molecule type" value="Genomic_DNA"/>
</dbReference>
<dbReference type="InParanoid" id="B7P113"/>
<sequence>MAYGMAWLVKTLVDAGTLNVSKMHYIGHSLGVQAAGLQVSQLFFSYYICLDPAGMDFKHENLNTEDADFVDVIHNNYGFLQRKIHSPIGHVDFYPDGNGQGRQSGCNSFGAY</sequence>